<proteinExistence type="inferred from homology"/>
<dbReference type="SUPFAM" id="SSF89095">
    <property type="entry name" value="GatB/YqeY motif"/>
    <property type="match status" value="1"/>
</dbReference>
<dbReference type="GO" id="GO:0005739">
    <property type="term" value="C:mitochondrion"/>
    <property type="evidence" value="ECO:0007669"/>
    <property type="project" value="UniProtKB-SubCell"/>
</dbReference>
<keyword evidence="1" id="KW-0496">Mitochondrion</keyword>
<reference evidence="2" key="1">
    <citation type="submission" date="2021-07" db="EMBL/GenBank/DDBJ databases">
        <authorList>
            <person name="Durling M."/>
        </authorList>
    </citation>
    <scope>NUCLEOTIDE SEQUENCE</scope>
</reference>
<dbReference type="GO" id="GO:0016884">
    <property type="term" value="F:carbon-nitrogen ligase activity, with glutamine as amido-N-donor"/>
    <property type="evidence" value="ECO:0007669"/>
    <property type="project" value="UniProtKB-UniRule"/>
</dbReference>
<evidence type="ECO:0000313" key="3">
    <source>
        <dbReference type="Proteomes" id="UP000696280"/>
    </source>
</evidence>
<dbReference type="Pfam" id="PF09424">
    <property type="entry name" value="YqeY"/>
    <property type="match status" value="1"/>
</dbReference>
<comment type="subcellular location">
    <subcellularLocation>
        <location evidence="1">Mitochondrion</location>
    </subcellularLocation>
</comment>
<evidence type="ECO:0000256" key="1">
    <source>
        <dbReference type="RuleBase" id="RU365099"/>
    </source>
</evidence>
<accession>A0A9N9L1L5</accession>
<dbReference type="PANTHER" id="PTHR28055:SF1">
    <property type="entry name" value="ALTERED INHERITANCE OF MITOCHONDRIA PROTEIN 41, MITOCHONDRIAL"/>
    <property type="match status" value="1"/>
</dbReference>
<dbReference type="EMBL" id="CAJVRL010000083">
    <property type="protein sequence ID" value="CAG8958525.1"/>
    <property type="molecule type" value="Genomic_DNA"/>
</dbReference>
<dbReference type="InterPro" id="IPR042184">
    <property type="entry name" value="YqeY/Aim41_N"/>
</dbReference>
<gene>
    <name evidence="1" type="primary">AIM41</name>
    <name evidence="2" type="ORF">HYFRA_00009840</name>
</gene>
<evidence type="ECO:0000313" key="2">
    <source>
        <dbReference type="EMBL" id="CAG8958525.1"/>
    </source>
</evidence>
<dbReference type="PANTHER" id="PTHR28055">
    <property type="entry name" value="ALTERED INHERITANCE OF MITOCHONDRIA PROTEIN 41, MITOCHONDRIAL"/>
    <property type="match status" value="1"/>
</dbReference>
<dbReference type="InterPro" id="IPR019004">
    <property type="entry name" value="YqeY/Aim41"/>
</dbReference>
<dbReference type="AlphaFoldDB" id="A0A9N9L1L5"/>
<dbReference type="OrthoDB" id="538640at2759"/>
<comment type="caution">
    <text evidence="2">The sequence shown here is derived from an EMBL/GenBank/DDBJ whole genome shotgun (WGS) entry which is preliminary data.</text>
</comment>
<comment type="similarity">
    <text evidence="1">Belongs to the AIM41 family.</text>
</comment>
<dbReference type="Gene3D" id="1.10.1510.10">
    <property type="entry name" value="Uncharacterised protein YqeY/AIM41 PF09424, N-terminal domain"/>
    <property type="match status" value="1"/>
</dbReference>
<keyword evidence="3" id="KW-1185">Reference proteome</keyword>
<name>A0A9N9L1L5_9HELO</name>
<dbReference type="InterPro" id="IPR003789">
    <property type="entry name" value="Asn/Gln_tRNA_amidoTrase-B-like"/>
</dbReference>
<protein>
    <recommendedName>
        <fullName evidence="1">Altered inheritance of mitochondria protein 41</fullName>
    </recommendedName>
</protein>
<organism evidence="2 3">
    <name type="scientific">Hymenoscyphus fraxineus</name>
    <dbReference type="NCBI Taxonomy" id="746836"/>
    <lineage>
        <taxon>Eukaryota</taxon>
        <taxon>Fungi</taxon>
        <taxon>Dikarya</taxon>
        <taxon>Ascomycota</taxon>
        <taxon>Pezizomycotina</taxon>
        <taxon>Leotiomycetes</taxon>
        <taxon>Helotiales</taxon>
        <taxon>Helotiaceae</taxon>
        <taxon>Hymenoscyphus</taxon>
    </lineage>
</organism>
<dbReference type="Proteomes" id="UP000696280">
    <property type="component" value="Unassembled WGS sequence"/>
</dbReference>
<sequence length="147" mass="16007">MRAKDTPRLTVLRALLASTLNASKTSTPITTDLALRALILKHVSASQAAIADFQKASREDLVSKEEDQIKILEEYAGGVEMMGVDEVREVVVGLVERMKTEAEAEGGKKLSIGDVSRRVFDKDVLGERNVERGEVARIVREVLAGSS</sequence>